<comment type="caution">
    <text evidence="1">The sequence shown here is derived from an EMBL/GenBank/DDBJ whole genome shotgun (WGS) entry which is preliminary data.</text>
</comment>
<keyword evidence="2" id="KW-1185">Reference proteome</keyword>
<dbReference type="Proteomes" id="UP001143543">
    <property type="component" value="Unassembled WGS sequence"/>
</dbReference>
<evidence type="ECO:0008006" key="3">
    <source>
        <dbReference type="Google" id="ProtNLM"/>
    </source>
</evidence>
<dbReference type="InterPro" id="IPR011990">
    <property type="entry name" value="TPR-like_helical_dom_sf"/>
</dbReference>
<protein>
    <recommendedName>
        <fullName evidence="3">Tetratricopeptide repeat protein</fullName>
    </recommendedName>
</protein>
<evidence type="ECO:0000313" key="1">
    <source>
        <dbReference type="EMBL" id="GLB50232.1"/>
    </source>
</evidence>
<proteinExistence type="predicted"/>
<sequence>MKQVTTLLILFITLTGFSQTAYEKGMNKAFATWGEGNSVEASNLFERISKAEKDNWIPLYYVAQVNILHSFGEKDKTQLQLKLDKAKEALEKAKELSPDNAELLVLEALHNTAWIAFDGATYGMTLGGPTTEIYNKAVALAPDNPRVVYCFAEWNMGMASYFGKDTTPYCNDMKKAIELFSTFKNETLFYPSWGLDRAEQLYKNCNQ</sequence>
<evidence type="ECO:0000313" key="2">
    <source>
        <dbReference type="Proteomes" id="UP001143543"/>
    </source>
</evidence>
<organism evidence="1 2">
    <name type="scientific">Neptunitalea lumnitzerae</name>
    <dbReference type="NCBI Taxonomy" id="2965509"/>
    <lineage>
        <taxon>Bacteria</taxon>
        <taxon>Pseudomonadati</taxon>
        <taxon>Bacteroidota</taxon>
        <taxon>Flavobacteriia</taxon>
        <taxon>Flavobacteriales</taxon>
        <taxon>Flavobacteriaceae</taxon>
        <taxon>Neptunitalea</taxon>
    </lineage>
</organism>
<dbReference type="EMBL" id="BRVO01000003">
    <property type="protein sequence ID" value="GLB50232.1"/>
    <property type="molecule type" value="Genomic_DNA"/>
</dbReference>
<gene>
    <name evidence="1" type="ORF">Y10_26000</name>
</gene>
<dbReference type="SUPFAM" id="SSF48452">
    <property type="entry name" value="TPR-like"/>
    <property type="match status" value="1"/>
</dbReference>
<accession>A0ABQ5MMP0</accession>
<reference evidence="1" key="1">
    <citation type="submission" date="2022-07" db="EMBL/GenBank/DDBJ databases">
        <title>Taxonomy of Novel Oxalotrophic and Methylotrophic Bacteria.</title>
        <authorList>
            <person name="Sahin N."/>
            <person name="Tani A."/>
        </authorList>
    </citation>
    <scope>NUCLEOTIDE SEQUENCE</scope>
    <source>
        <strain evidence="1">Y10</strain>
    </source>
</reference>
<dbReference type="Gene3D" id="1.25.40.10">
    <property type="entry name" value="Tetratricopeptide repeat domain"/>
    <property type="match status" value="1"/>
</dbReference>
<name>A0ABQ5MMP0_9FLAO</name>
<dbReference type="RefSeq" id="WP_281765863.1">
    <property type="nucleotide sequence ID" value="NZ_BRVO01000003.1"/>
</dbReference>